<organism evidence="1 2">
    <name type="scientific">Trichothecium roseum</name>
    <dbReference type="NCBI Taxonomy" id="47278"/>
    <lineage>
        <taxon>Eukaryota</taxon>
        <taxon>Fungi</taxon>
        <taxon>Dikarya</taxon>
        <taxon>Ascomycota</taxon>
        <taxon>Pezizomycotina</taxon>
        <taxon>Sordariomycetes</taxon>
        <taxon>Hypocreomycetidae</taxon>
        <taxon>Hypocreales</taxon>
        <taxon>Hypocreales incertae sedis</taxon>
        <taxon>Trichothecium</taxon>
    </lineage>
</organism>
<comment type="caution">
    <text evidence="1">The sequence shown here is derived from an EMBL/GenBank/DDBJ whole genome shotgun (WGS) entry which is preliminary data.</text>
</comment>
<proteinExistence type="predicted"/>
<protein>
    <submittedName>
        <fullName evidence="1">Uncharacterized protein</fullName>
    </submittedName>
</protein>
<evidence type="ECO:0000313" key="2">
    <source>
        <dbReference type="Proteomes" id="UP001163324"/>
    </source>
</evidence>
<reference evidence="1" key="1">
    <citation type="submission" date="2022-10" db="EMBL/GenBank/DDBJ databases">
        <title>Complete Genome of Trichothecium roseum strain YXFP-22015, a Plant Pathogen Isolated from Citrus.</title>
        <authorList>
            <person name="Wang Y."/>
            <person name="Zhu L."/>
        </authorList>
    </citation>
    <scope>NUCLEOTIDE SEQUENCE</scope>
    <source>
        <strain evidence="1">YXFP-22015</strain>
    </source>
</reference>
<evidence type="ECO:0000313" key="1">
    <source>
        <dbReference type="EMBL" id="KAI9902623.1"/>
    </source>
</evidence>
<accession>A0ACC0V910</accession>
<keyword evidence="2" id="KW-1185">Reference proteome</keyword>
<sequence>MAGKVLLRTSLLPREAVSLGRLVVDINNPQRRYHDPSFGEATTSTVQVDEGVQETGQQLENKQVKAALSKLLALFSTEPNAHAYQVKAVLSLNYTLNQWEEVFREICALESTRRWLEDVIQDGRDVYFIVGYRTFVDPVTSHDTQLGRGAGLSFQLPLSKIAEANLPGIGLGGVLNASVTHSQEQNGFASRSSSTNGECVYAVQYCKLHFKWFTSRKVSSSLLGENKWRIYIGVRGEEDDDDDEIEDDIVEAVLEDDWHVEGAVEL</sequence>
<dbReference type="Proteomes" id="UP001163324">
    <property type="component" value="Chromosome 2"/>
</dbReference>
<name>A0ACC0V910_9HYPO</name>
<dbReference type="EMBL" id="CM047941">
    <property type="protein sequence ID" value="KAI9902623.1"/>
    <property type="molecule type" value="Genomic_DNA"/>
</dbReference>
<gene>
    <name evidence="1" type="ORF">N3K66_001975</name>
</gene>